<dbReference type="Proteomes" id="UP001177769">
    <property type="component" value="Chromosome"/>
</dbReference>
<name>A0AA95SP90_9BURK</name>
<gene>
    <name evidence="2" type="ORF">PFX98_07645</name>
</gene>
<feature type="signal peptide" evidence="1">
    <location>
        <begin position="1"/>
        <end position="21"/>
    </location>
</feature>
<dbReference type="RefSeq" id="WP_285234592.1">
    <property type="nucleotide sequence ID" value="NZ_CP116346.1"/>
</dbReference>
<dbReference type="KEGG" id="pais:PFX98_07645"/>
<protein>
    <recommendedName>
        <fullName evidence="4">LuxR family transcriptional regulator</fullName>
    </recommendedName>
</protein>
<dbReference type="EMBL" id="CP116346">
    <property type="protein sequence ID" value="WIT13477.1"/>
    <property type="molecule type" value="Genomic_DNA"/>
</dbReference>
<organism evidence="2 3">
    <name type="scientific">Paucibacter sediminis</name>
    <dbReference type="NCBI Taxonomy" id="3019553"/>
    <lineage>
        <taxon>Bacteria</taxon>
        <taxon>Pseudomonadati</taxon>
        <taxon>Pseudomonadota</taxon>
        <taxon>Betaproteobacteria</taxon>
        <taxon>Burkholderiales</taxon>
        <taxon>Sphaerotilaceae</taxon>
        <taxon>Roseateles</taxon>
    </lineage>
</organism>
<evidence type="ECO:0000313" key="2">
    <source>
        <dbReference type="EMBL" id="WIT13477.1"/>
    </source>
</evidence>
<evidence type="ECO:0008006" key="4">
    <source>
        <dbReference type="Google" id="ProtNLM"/>
    </source>
</evidence>
<sequence length="160" mass="16672">MKLLPAILIALMLAQAHAAHAEPSAISTLAGQWAVDVSRLPIPAEVRPRSVTLTFAEAAGGRLATRVEVVDAAGAISYAESVAELNGSPVAVKGNLEADTAAAAMPAPGVLIMQLARSGVPGSTRVYTVAADRKSMIETAANFGDDGRPFMRTNYFSRLR</sequence>
<proteinExistence type="predicted"/>
<keyword evidence="3" id="KW-1185">Reference proteome</keyword>
<evidence type="ECO:0000313" key="3">
    <source>
        <dbReference type="Proteomes" id="UP001177769"/>
    </source>
</evidence>
<feature type="chain" id="PRO_5041696836" description="LuxR family transcriptional regulator" evidence="1">
    <location>
        <begin position="22"/>
        <end position="160"/>
    </location>
</feature>
<dbReference type="AlphaFoldDB" id="A0AA95SP90"/>
<reference evidence="2" key="1">
    <citation type="submission" date="2023-01" db="EMBL/GenBank/DDBJ databases">
        <title>Whole genome sequence of Paucibacter sp. S2-9 isolated from pond sediment.</title>
        <authorList>
            <person name="Jung J.Y."/>
        </authorList>
    </citation>
    <scope>NUCLEOTIDE SEQUENCE</scope>
    <source>
        <strain evidence="2">S2-9</strain>
    </source>
</reference>
<keyword evidence="1" id="KW-0732">Signal</keyword>
<accession>A0AA95SP90</accession>
<evidence type="ECO:0000256" key="1">
    <source>
        <dbReference type="SAM" id="SignalP"/>
    </source>
</evidence>